<evidence type="ECO:0000313" key="10">
    <source>
        <dbReference type="EMBL" id="CAH1774254.1"/>
    </source>
</evidence>
<dbReference type="Proteomes" id="UP000749559">
    <property type="component" value="Unassembled WGS sequence"/>
</dbReference>
<evidence type="ECO:0000256" key="4">
    <source>
        <dbReference type="ARBA" id="ARBA00022771"/>
    </source>
</evidence>
<dbReference type="SUPFAM" id="SSF57667">
    <property type="entry name" value="beta-beta-alpha zinc fingers"/>
    <property type="match status" value="9"/>
</dbReference>
<dbReference type="GO" id="GO:0001227">
    <property type="term" value="F:DNA-binding transcription repressor activity, RNA polymerase II-specific"/>
    <property type="evidence" value="ECO:0007669"/>
    <property type="project" value="TreeGrafter"/>
</dbReference>
<feature type="compositionally biased region" description="Basic and acidic residues" evidence="9">
    <location>
        <begin position="197"/>
        <end position="210"/>
    </location>
</feature>
<comment type="subcellular location">
    <subcellularLocation>
        <location evidence="1">Nucleus</location>
    </subcellularLocation>
</comment>
<dbReference type="InterPro" id="IPR013087">
    <property type="entry name" value="Znf_C2H2_type"/>
</dbReference>
<dbReference type="Pfam" id="PF00651">
    <property type="entry name" value="BTB"/>
    <property type="match status" value="1"/>
</dbReference>
<dbReference type="EMBL" id="CAIIXF020000001">
    <property type="protein sequence ID" value="CAH1774254.1"/>
    <property type="molecule type" value="Genomic_DNA"/>
</dbReference>
<dbReference type="AlphaFoldDB" id="A0A8J1U6E4"/>
<feature type="region of interest" description="Disordered" evidence="9">
    <location>
        <begin position="334"/>
        <end position="398"/>
    </location>
</feature>
<feature type="region of interest" description="Disordered" evidence="9">
    <location>
        <begin position="520"/>
        <end position="543"/>
    </location>
</feature>
<sequence>MGSAIRGKLVSTLLKKLSRMQEDGIMCDLMIHLQDGSDFHAHRLLFCALSDLVMDTCASLPPDHIVDPKSSWILDFSGTGISMNTMSIIVDYVYGRDTKLNKDDIDTVKQAAELLGMPTVIALCEKQEKMAAQSTFDDNEQIEDDDPEFVEPTAAFDKVEVTPGGRPKRKRKLPSKFSGDNMYIVGEDLQRHFRTKKATEDKSTSDRTTETDNSAKNTHESHPQTKTLNAQRPTVDNVVLINNIQHENTVEVSIKQNDQTYNENVQDNDTSGNMDEDNNANEIPVVVLVEEDLKTLQAEDGDNIFEVGQDDDSDVEKTSIINVSAYSQEVKIPNTGEPVVKGNGNEEERTPVADIEEEGVDKKKEGGSKGESVEEGEATTGTNEGTIQDPDLEELKTGAGKPGSYYTCEVCGSRFKQSRYLKEHIKNTHSNKQAYYCEDCNTFFKRLDQYRQHMALHLGTFKCEKCGKVFSRRRRLEDHIPKCKGVKILSTKRPQLYCDKCEKLFLSFVSLNNHIEREHIQTQPEHQPPDQPQDENQTNDTNEETADEIDKVADLHNNSDSVEPTPAPCAPKNVQKCSICNLIFGSITGLTTHMRSEHFGIRYECEKCGLYFDMSNALKYHHRQDGGCKFERASEGSDPFLTCQMCQVVFPERGSLQRHMRYHVDKDKRTCEDCGQLFSRVDQLNEHRRLHKMNLKCTICEQCFTRPARLRKHLREQHKDVPDYCPCVSSESHTYPSCSIHFPGEQIHECEICGKQIKGSMSNFERHKKSHEQKEYECKTCGKIFDKYGPFYDHEKTHLEKPYECSYEGCNMGFTQKYKLSVHVAAVHNRSRFECDVCNKRFGTAYYLKLHKKCHTEEEWYKCDHPDCDKKYRMKASLKMHRITHGTERPYNCKFCKRGFWQKVNMIQHERVHTNERPFTCNMCDRSFKFKSQLTSHQRFHSGGDEENLRCSTCYKIFSSKSSLTAHERIHTDGRPYQCGMCYKSFQRKDHLVRHVQACQGVTDNQLVLSADVSQNGEIVLSTEGNQQTELILADANHSVGDTSNMVSIIQPESLSDTNNIQVELVNQEDINAEAVAHITENVELADENVQLEETIEIDPDIRGDESGVENEGDGQVLYVDPNSQGVLVKGVDGSENLFYVVLNQSE</sequence>
<keyword evidence="4" id="KW-0863">Zinc-finger</keyword>
<dbReference type="SUPFAM" id="SSF54695">
    <property type="entry name" value="POZ domain"/>
    <property type="match status" value="1"/>
</dbReference>
<dbReference type="FunFam" id="3.30.160.60:FF:000012">
    <property type="entry name" value="RB-associated KRAB zinc finger protein-like"/>
    <property type="match status" value="1"/>
</dbReference>
<dbReference type="Pfam" id="PF13912">
    <property type="entry name" value="zf-C2H2_6"/>
    <property type="match status" value="2"/>
</dbReference>
<dbReference type="Gene3D" id="3.30.710.10">
    <property type="entry name" value="Potassium Channel Kv1.1, Chain A"/>
    <property type="match status" value="1"/>
</dbReference>
<keyword evidence="7" id="KW-0804">Transcription</keyword>
<dbReference type="OrthoDB" id="6077919at2759"/>
<dbReference type="PANTHER" id="PTHR24399">
    <property type="entry name" value="ZINC FINGER AND BTB DOMAIN-CONTAINING"/>
    <property type="match status" value="1"/>
</dbReference>
<dbReference type="InterPro" id="IPR011333">
    <property type="entry name" value="SKP1/BTB/POZ_sf"/>
</dbReference>
<comment type="caution">
    <text evidence="10">The sequence shown here is derived from an EMBL/GenBank/DDBJ whole genome shotgun (WGS) entry which is preliminary data.</text>
</comment>
<dbReference type="SMART" id="SM00225">
    <property type="entry name" value="BTB"/>
    <property type="match status" value="1"/>
</dbReference>
<dbReference type="PROSITE" id="PS50157">
    <property type="entry name" value="ZINC_FINGER_C2H2_2"/>
    <property type="match status" value="17"/>
</dbReference>
<evidence type="ECO:0000256" key="7">
    <source>
        <dbReference type="ARBA" id="ARBA00023163"/>
    </source>
</evidence>
<dbReference type="GO" id="GO:0005654">
    <property type="term" value="C:nucleoplasm"/>
    <property type="evidence" value="ECO:0007669"/>
    <property type="project" value="TreeGrafter"/>
</dbReference>
<organism evidence="10 11">
    <name type="scientific">Owenia fusiformis</name>
    <name type="common">Polychaete worm</name>
    <dbReference type="NCBI Taxonomy" id="6347"/>
    <lineage>
        <taxon>Eukaryota</taxon>
        <taxon>Metazoa</taxon>
        <taxon>Spiralia</taxon>
        <taxon>Lophotrochozoa</taxon>
        <taxon>Annelida</taxon>
        <taxon>Polychaeta</taxon>
        <taxon>Sedentaria</taxon>
        <taxon>Canalipalpata</taxon>
        <taxon>Sabellida</taxon>
        <taxon>Oweniida</taxon>
        <taxon>Oweniidae</taxon>
        <taxon>Owenia</taxon>
    </lineage>
</organism>
<dbReference type="InterPro" id="IPR036236">
    <property type="entry name" value="Znf_C2H2_sf"/>
</dbReference>
<evidence type="ECO:0000256" key="3">
    <source>
        <dbReference type="ARBA" id="ARBA00022737"/>
    </source>
</evidence>
<dbReference type="GO" id="GO:0008270">
    <property type="term" value="F:zinc ion binding"/>
    <property type="evidence" value="ECO:0007669"/>
    <property type="project" value="UniProtKB-KW"/>
</dbReference>
<dbReference type="PROSITE" id="PS00028">
    <property type="entry name" value="ZINC_FINGER_C2H2_1"/>
    <property type="match status" value="13"/>
</dbReference>
<feature type="region of interest" description="Disordered" evidence="9">
    <location>
        <begin position="188"/>
        <end position="234"/>
    </location>
</feature>
<accession>A0A8J1U6E4</accession>
<keyword evidence="5" id="KW-0862">Zinc</keyword>
<dbReference type="InterPro" id="IPR000210">
    <property type="entry name" value="BTB/POZ_dom"/>
</dbReference>
<reference evidence="10" key="1">
    <citation type="submission" date="2022-03" db="EMBL/GenBank/DDBJ databases">
        <authorList>
            <person name="Martin C."/>
        </authorList>
    </citation>
    <scope>NUCLEOTIDE SEQUENCE</scope>
</reference>
<evidence type="ECO:0000256" key="6">
    <source>
        <dbReference type="ARBA" id="ARBA00023015"/>
    </source>
</evidence>
<proteinExistence type="predicted"/>
<gene>
    <name evidence="10" type="ORF">OFUS_LOCUS1753</name>
</gene>
<keyword evidence="11" id="KW-1185">Reference proteome</keyword>
<dbReference type="Gene3D" id="3.30.160.60">
    <property type="entry name" value="Classic Zinc Finger"/>
    <property type="match status" value="12"/>
</dbReference>
<evidence type="ECO:0000256" key="9">
    <source>
        <dbReference type="SAM" id="MobiDB-lite"/>
    </source>
</evidence>
<protein>
    <submittedName>
        <fullName evidence="10">Uncharacterized protein</fullName>
    </submittedName>
</protein>
<keyword evidence="2" id="KW-0479">Metal-binding</keyword>
<feature type="compositionally biased region" description="Polar residues" evidence="9">
    <location>
        <begin position="224"/>
        <end position="234"/>
    </location>
</feature>
<dbReference type="GO" id="GO:0002682">
    <property type="term" value="P:regulation of immune system process"/>
    <property type="evidence" value="ECO:0007669"/>
    <property type="project" value="TreeGrafter"/>
</dbReference>
<name>A0A8J1U6E4_OWEFU</name>
<evidence type="ECO:0000256" key="2">
    <source>
        <dbReference type="ARBA" id="ARBA00022723"/>
    </source>
</evidence>
<keyword evidence="3" id="KW-0677">Repeat</keyword>
<dbReference type="Pfam" id="PF00096">
    <property type="entry name" value="zf-C2H2"/>
    <property type="match status" value="9"/>
</dbReference>
<dbReference type="GO" id="GO:0000978">
    <property type="term" value="F:RNA polymerase II cis-regulatory region sequence-specific DNA binding"/>
    <property type="evidence" value="ECO:0007669"/>
    <property type="project" value="TreeGrafter"/>
</dbReference>
<feature type="region of interest" description="Disordered" evidence="9">
    <location>
        <begin position="160"/>
        <end position="179"/>
    </location>
</feature>
<dbReference type="SMART" id="SM00355">
    <property type="entry name" value="ZnF_C2H2"/>
    <property type="match status" value="18"/>
</dbReference>
<keyword evidence="8" id="KW-0539">Nucleus</keyword>
<evidence type="ECO:0000256" key="8">
    <source>
        <dbReference type="ARBA" id="ARBA00023242"/>
    </source>
</evidence>
<evidence type="ECO:0000256" key="1">
    <source>
        <dbReference type="ARBA" id="ARBA00004123"/>
    </source>
</evidence>
<dbReference type="FunFam" id="3.30.160.60:FF:000358">
    <property type="entry name" value="zinc finger protein 24"/>
    <property type="match status" value="1"/>
</dbReference>
<feature type="compositionally biased region" description="Basic and acidic residues" evidence="9">
    <location>
        <begin position="360"/>
        <end position="372"/>
    </location>
</feature>
<dbReference type="PROSITE" id="PS50097">
    <property type="entry name" value="BTB"/>
    <property type="match status" value="1"/>
</dbReference>
<evidence type="ECO:0000313" key="11">
    <source>
        <dbReference type="Proteomes" id="UP000749559"/>
    </source>
</evidence>
<dbReference type="GO" id="GO:0001817">
    <property type="term" value="P:regulation of cytokine production"/>
    <property type="evidence" value="ECO:0007669"/>
    <property type="project" value="TreeGrafter"/>
</dbReference>
<keyword evidence="6" id="KW-0805">Transcription regulation</keyword>
<evidence type="ECO:0000256" key="5">
    <source>
        <dbReference type="ARBA" id="ARBA00022833"/>
    </source>
</evidence>
<dbReference type="PANTHER" id="PTHR24399:SF70">
    <property type="entry name" value="C2H2-TYPE DOMAIN-CONTAINING PROTEIN"/>
    <property type="match status" value="1"/>
</dbReference>